<keyword evidence="7 8" id="KW-0472">Membrane</keyword>
<evidence type="ECO:0000256" key="8">
    <source>
        <dbReference type="SAM" id="Phobius"/>
    </source>
</evidence>
<keyword evidence="5 8" id="KW-0812">Transmembrane</keyword>
<organism evidence="9 10">
    <name type="scientific">Lwoffella lincolnii</name>
    <dbReference type="NCBI Taxonomy" id="90241"/>
    <lineage>
        <taxon>Bacteria</taxon>
        <taxon>Pseudomonadati</taxon>
        <taxon>Pseudomonadota</taxon>
        <taxon>Gammaproteobacteria</taxon>
        <taxon>Moraxellales</taxon>
        <taxon>Moraxellaceae</taxon>
        <taxon>Lwoffella</taxon>
    </lineage>
</organism>
<dbReference type="PANTHER" id="PTHR36838:SF4">
    <property type="entry name" value="AUXIN EFFLUX CARRIER FAMILY PROTEIN"/>
    <property type="match status" value="1"/>
</dbReference>
<evidence type="ECO:0000256" key="5">
    <source>
        <dbReference type="ARBA" id="ARBA00022692"/>
    </source>
</evidence>
<dbReference type="AlphaFoldDB" id="A0A1T0CH65"/>
<protein>
    <submittedName>
        <fullName evidence="9">Malonate transporter</fullName>
    </submittedName>
</protein>
<feature type="transmembrane region" description="Helical" evidence="8">
    <location>
        <begin position="250"/>
        <end position="274"/>
    </location>
</feature>
<evidence type="ECO:0000256" key="2">
    <source>
        <dbReference type="ARBA" id="ARBA00010145"/>
    </source>
</evidence>
<feature type="transmembrane region" description="Helical" evidence="8">
    <location>
        <begin position="316"/>
        <end position="339"/>
    </location>
</feature>
<proteinExistence type="inferred from homology"/>
<keyword evidence="3" id="KW-0813">Transport</keyword>
<evidence type="ECO:0000256" key="6">
    <source>
        <dbReference type="ARBA" id="ARBA00022989"/>
    </source>
</evidence>
<feature type="transmembrane region" description="Helical" evidence="8">
    <location>
        <begin position="72"/>
        <end position="91"/>
    </location>
</feature>
<evidence type="ECO:0000313" key="10">
    <source>
        <dbReference type="Proteomes" id="UP000191094"/>
    </source>
</evidence>
<dbReference type="Pfam" id="PF03547">
    <property type="entry name" value="Mem_trans"/>
    <property type="match status" value="1"/>
</dbReference>
<gene>
    <name evidence="9" type="ORF">B0682_03085</name>
</gene>
<feature type="transmembrane region" description="Helical" evidence="8">
    <location>
        <begin position="42"/>
        <end position="60"/>
    </location>
</feature>
<accession>A0A1T0CH65</accession>
<dbReference type="Proteomes" id="UP000191094">
    <property type="component" value="Unassembled WGS sequence"/>
</dbReference>
<comment type="similarity">
    <text evidence="2">Belongs to the auxin efflux carrier (TC 2.A.69) family.</text>
</comment>
<evidence type="ECO:0000256" key="7">
    <source>
        <dbReference type="ARBA" id="ARBA00023136"/>
    </source>
</evidence>
<dbReference type="PANTHER" id="PTHR36838">
    <property type="entry name" value="AUXIN EFFLUX CARRIER FAMILY PROTEIN"/>
    <property type="match status" value="1"/>
</dbReference>
<sequence>MSVLISSASFAFSIMLPSLLLMGLGFFLRWHHKISREFINDASHLVFQYSLPCLLFLSLFNTQVDIKAQLPLIGAGVVVTLLLFVGAEVYAHYFITKSEDKGVFVQGVFRSNIAIIALATIHNAYGQVGLGIGAVYMGVLMVLFNVLAVMTLSHHGSRQFNTQSKTTAQTLSLLGVNLIKNPLNIALLLAVIAKALDVPTLPASVVNVGELLARVALPLALICAGATVNFKDMLSLSGVSMQASLIRIFIAPMLAILVGWAFGLIGGVAFIPHANETADMVDMAKVQMGVLFLMVSAPTAVVSYVMVKAMGGNEILAANIIAFTTIFSMISMAVGSAVLRAMGWM</sequence>
<evidence type="ECO:0000313" key="9">
    <source>
        <dbReference type="EMBL" id="OOS21655.1"/>
    </source>
</evidence>
<dbReference type="GO" id="GO:0005886">
    <property type="term" value="C:plasma membrane"/>
    <property type="evidence" value="ECO:0007669"/>
    <property type="project" value="UniProtKB-SubCell"/>
</dbReference>
<feature type="transmembrane region" description="Helical" evidence="8">
    <location>
        <begin position="6"/>
        <end position="30"/>
    </location>
</feature>
<dbReference type="EMBL" id="MUYT01000004">
    <property type="protein sequence ID" value="OOS21655.1"/>
    <property type="molecule type" value="Genomic_DNA"/>
</dbReference>
<keyword evidence="10" id="KW-1185">Reference proteome</keyword>
<keyword evidence="6 8" id="KW-1133">Transmembrane helix</keyword>
<comment type="subcellular location">
    <subcellularLocation>
        <location evidence="1">Cell membrane</location>
        <topology evidence="1">Multi-pass membrane protein</topology>
    </subcellularLocation>
</comment>
<dbReference type="InterPro" id="IPR004776">
    <property type="entry name" value="Mem_transp_PIN-like"/>
</dbReference>
<feature type="transmembrane region" description="Helical" evidence="8">
    <location>
        <begin position="211"/>
        <end position="230"/>
    </location>
</feature>
<evidence type="ECO:0000256" key="4">
    <source>
        <dbReference type="ARBA" id="ARBA00022475"/>
    </source>
</evidence>
<feature type="transmembrane region" description="Helical" evidence="8">
    <location>
        <begin position="128"/>
        <end position="150"/>
    </location>
</feature>
<dbReference type="Gene3D" id="1.20.1530.20">
    <property type="match status" value="1"/>
</dbReference>
<keyword evidence="4" id="KW-1003">Cell membrane</keyword>
<dbReference type="RefSeq" id="WP_169832900.1">
    <property type="nucleotide sequence ID" value="NZ_MUYT01000004.1"/>
</dbReference>
<evidence type="ECO:0000256" key="3">
    <source>
        <dbReference type="ARBA" id="ARBA00022448"/>
    </source>
</evidence>
<feature type="transmembrane region" description="Helical" evidence="8">
    <location>
        <begin position="171"/>
        <end position="191"/>
    </location>
</feature>
<feature type="transmembrane region" description="Helical" evidence="8">
    <location>
        <begin position="286"/>
        <end position="307"/>
    </location>
</feature>
<feature type="transmembrane region" description="Helical" evidence="8">
    <location>
        <begin position="103"/>
        <end position="122"/>
    </location>
</feature>
<reference evidence="9 10" key="1">
    <citation type="submission" date="2017-02" db="EMBL/GenBank/DDBJ databases">
        <title>Draft genome sequence of Moraxella lincolnii CCUG 9405T type strain.</title>
        <authorList>
            <person name="Salva-Serra F."/>
            <person name="Engstrom-Jakobsson H."/>
            <person name="Thorell K."/>
            <person name="Jaen-Luchoro D."/>
            <person name="Gonzales-Siles L."/>
            <person name="Karlsson R."/>
            <person name="Yazdan S."/>
            <person name="Boulund F."/>
            <person name="Johnning A."/>
            <person name="Engstrand L."/>
            <person name="Kristiansson E."/>
            <person name="Moore E."/>
        </authorList>
    </citation>
    <scope>NUCLEOTIDE SEQUENCE [LARGE SCALE GENOMIC DNA]</scope>
    <source>
        <strain evidence="9 10">CCUG 9405</strain>
    </source>
</reference>
<comment type="caution">
    <text evidence="9">The sequence shown here is derived from an EMBL/GenBank/DDBJ whole genome shotgun (WGS) entry which is preliminary data.</text>
</comment>
<dbReference type="GO" id="GO:0055085">
    <property type="term" value="P:transmembrane transport"/>
    <property type="evidence" value="ECO:0007669"/>
    <property type="project" value="InterPro"/>
</dbReference>
<evidence type="ECO:0000256" key="1">
    <source>
        <dbReference type="ARBA" id="ARBA00004651"/>
    </source>
</evidence>
<name>A0A1T0CH65_9GAMM</name>
<dbReference type="InterPro" id="IPR038770">
    <property type="entry name" value="Na+/solute_symporter_sf"/>
</dbReference>